<dbReference type="Gene3D" id="3.40.50.300">
    <property type="entry name" value="P-loop containing nucleotide triphosphate hydrolases"/>
    <property type="match status" value="1"/>
</dbReference>
<accession>W0FQH2</accession>
<evidence type="ECO:0000313" key="2">
    <source>
        <dbReference type="EMBL" id="AHF25072.1"/>
    </source>
</evidence>
<proteinExistence type="predicted"/>
<dbReference type="InterPro" id="IPR027417">
    <property type="entry name" value="P-loop_NTPase"/>
</dbReference>
<dbReference type="InterPro" id="IPR052922">
    <property type="entry name" value="Cytidylate_Kinase-2"/>
</dbReference>
<dbReference type="EMBL" id="KC246818">
    <property type="protein sequence ID" value="AHF25072.1"/>
    <property type="molecule type" value="Genomic_DNA"/>
</dbReference>
<name>W0FQH2_9BACT</name>
<dbReference type="GO" id="GO:0005524">
    <property type="term" value="F:ATP binding"/>
    <property type="evidence" value="ECO:0007669"/>
    <property type="project" value="InterPro"/>
</dbReference>
<feature type="domain" description="Phosphoribulokinase/uridine kinase" evidence="1">
    <location>
        <begin position="24"/>
        <end position="148"/>
    </location>
</feature>
<dbReference type="PANTHER" id="PTHR37816">
    <property type="entry name" value="YALI0E33011P"/>
    <property type="match status" value="1"/>
</dbReference>
<protein>
    <recommendedName>
        <fullName evidence="1">Phosphoribulokinase/uridine kinase domain-containing protein</fullName>
    </recommendedName>
</protein>
<dbReference type="SUPFAM" id="SSF52540">
    <property type="entry name" value="P-loop containing nucleoside triphosphate hydrolases"/>
    <property type="match status" value="1"/>
</dbReference>
<dbReference type="AlphaFoldDB" id="W0FQH2"/>
<sequence>MLFDQEILEGIARQIRMQKHPLVTIDGSCASGKTTLASELAAQVSASVVHTDDYVIPHVQKTAERLTIPGGNCDAERLLHEVVIPWTEHQPIRMRRYDCKSDILLPEEILPENEALILEGSYCNLPGIREKADVRIFLDVSRDLQEARLRKRESPESLRRFYDRWIPLEAAYFTTYGLPDTKCIRIDGGSAERL</sequence>
<reference evidence="2" key="1">
    <citation type="journal article" date="2013" name="PLoS ONE">
        <title>Metagenomic insights into the carbohydrate-active enzymes carried by the microorganisms adhering to solid digesta in the rumen of cows.</title>
        <authorList>
            <person name="Wang L."/>
            <person name="Hatem A."/>
            <person name="Catalyurek U.V."/>
            <person name="Morrison M."/>
            <person name="Yu Z."/>
        </authorList>
    </citation>
    <scope>NUCLEOTIDE SEQUENCE</scope>
</reference>
<dbReference type="PANTHER" id="PTHR37816:SF2">
    <property type="entry name" value="DNA TOPOLOGY MODULATION PROTEIN FLAR-RELATED PROTEIN"/>
    <property type="match status" value="1"/>
</dbReference>
<organism evidence="2">
    <name type="scientific">uncultured bacterium Contig52</name>
    <dbReference type="NCBI Taxonomy" id="1393584"/>
    <lineage>
        <taxon>Bacteria</taxon>
        <taxon>environmental samples</taxon>
    </lineage>
</organism>
<dbReference type="GO" id="GO:0016301">
    <property type="term" value="F:kinase activity"/>
    <property type="evidence" value="ECO:0007669"/>
    <property type="project" value="InterPro"/>
</dbReference>
<dbReference type="Pfam" id="PF00485">
    <property type="entry name" value="PRK"/>
    <property type="match status" value="1"/>
</dbReference>
<evidence type="ECO:0000259" key="1">
    <source>
        <dbReference type="Pfam" id="PF00485"/>
    </source>
</evidence>
<dbReference type="InterPro" id="IPR006083">
    <property type="entry name" value="PRK/URK"/>
</dbReference>